<accession>A0ABX7KAN2</accession>
<evidence type="ECO:0000256" key="1">
    <source>
        <dbReference type="ARBA" id="ARBA00022801"/>
    </source>
</evidence>
<dbReference type="Pfam" id="PF00326">
    <property type="entry name" value="Peptidase_S9"/>
    <property type="match status" value="1"/>
</dbReference>
<gene>
    <name evidence="4" type="ORF">IDJ81_13390</name>
</gene>
<dbReference type="PRINTS" id="PR00862">
    <property type="entry name" value="PROLIGOPTASE"/>
</dbReference>
<dbReference type="Gene3D" id="3.40.50.1820">
    <property type="entry name" value="alpha/beta hydrolase"/>
    <property type="match status" value="1"/>
</dbReference>
<dbReference type="InterPro" id="IPR029058">
    <property type="entry name" value="AB_hydrolase_fold"/>
</dbReference>
<dbReference type="SUPFAM" id="SSF82171">
    <property type="entry name" value="DPP6 N-terminal domain-like"/>
    <property type="match status" value="1"/>
</dbReference>
<feature type="domain" description="Peptidase S9 prolyl oligopeptidase catalytic" evidence="3">
    <location>
        <begin position="445"/>
        <end position="655"/>
    </location>
</feature>
<keyword evidence="5" id="KW-1185">Reference proteome</keyword>
<dbReference type="InterPro" id="IPR001375">
    <property type="entry name" value="Peptidase_S9_cat"/>
</dbReference>
<feature type="signal peptide" evidence="2">
    <location>
        <begin position="1"/>
        <end position="21"/>
    </location>
</feature>
<evidence type="ECO:0000259" key="3">
    <source>
        <dbReference type="Pfam" id="PF00326"/>
    </source>
</evidence>
<dbReference type="Proteomes" id="UP000663637">
    <property type="component" value="Chromosome"/>
</dbReference>
<organism evidence="4 5">
    <name type="scientific">Tsuneonella flava</name>
    <dbReference type="NCBI Taxonomy" id="2055955"/>
    <lineage>
        <taxon>Bacteria</taxon>
        <taxon>Pseudomonadati</taxon>
        <taxon>Pseudomonadota</taxon>
        <taxon>Alphaproteobacteria</taxon>
        <taxon>Sphingomonadales</taxon>
        <taxon>Erythrobacteraceae</taxon>
        <taxon>Tsuneonella</taxon>
    </lineage>
</organism>
<evidence type="ECO:0000313" key="5">
    <source>
        <dbReference type="Proteomes" id="UP000663637"/>
    </source>
</evidence>
<dbReference type="PANTHER" id="PTHR42776">
    <property type="entry name" value="SERINE PEPTIDASE S9 FAMILY MEMBER"/>
    <property type="match status" value="1"/>
</dbReference>
<reference evidence="4 5" key="1">
    <citation type="submission" date="2020-09" db="EMBL/GenBank/DDBJ databases">
        <title>Complete genome sequence of altererythrobacter flavus SS-21NJ, isolated from Dongying oil sludge in Shandong province.</title>
        <authorList>
            <person name="Sun S."/>
            <person name="Zhang Z."/>
        </authorList>
    </citation>
    <scope>NUCLEOTIDE SEQUENCE [LARGE SCALE GENOMIC DNA]</scope>
    <source>
        <strain evidence="4 5">SS-21NJ</strain>
    </source>
</reference>
<keyword evidence="2" id="KW-0732">Signal</keyword>
<dbReference type="PANTHER" id="PTHR42776:SF27">
    <property type="entry name" value="DIPEPTIDYL PEPTIDASE FAMILY MEMBER 6"/>
    <property type="match status" value="1"/>
</dbReference>
<dbReference type="SUPFAM" id="SSF53474">
    <property type="entry name" value="alpha/beta-Hydrolases"/>
    <property type="match status" value="1"/>
</dbReference>
<evidence type="ECO:0000256" key="2">
    <source>
        <dbReference type="SAM" id="SignalP"/>
    </source>
</evidence>
<dbReference type="EMBL" id="CP061510">
    <property type="protein sequence ID" value="QSB44294.1"/>
    <property type="molecule type" value="Genomic_DNA"/>
</dbReference>
<proteinExistence type="predicted"/>
<keyword evidence="1" id="KW-0378">Hydrolase</keyword>
<sequence length="657" mass="73065">MRKMFCCISAVSLAWAATALAQDQVPQQSQAEPTERRQFGKHLFLENVPESVLYDGQNVARHMRTSNSYSTRGWTHDGKAMLFADRGNLYRRATRNADYTEILDLPGLSLSTARNAMVCDREGYVFTSDKDGDEYSAVYVTDGRSHDAVKLSPGRSRNVSLLVSDQMDKIAYASAEAGTGIWSLIVQSTCPDNETGILERSNIPFYPDDFSPDGTRLLAEGPSEGGFKLSQIELASGKETILIEADEDIKDSYYSADGRYVFFTTNAFSEYVELFRLDLENREILPVLSNVGLDIDSIVMSPDRSRMAVSFNRSGLSTLVVFDTKALRLISGPSEKSLGVIGAMRFSPDGKKLALSVSQPDVPWRSGIYDYRDDSFEVWTGGFRPDQKIARMTPDITTFPTFDMDGDKQRRIPLLVYRPDAASADHPVPVVIFAHGGPESQSRPSFSRFYHYIATQMGIAVLRPNIRGSEGYGKTFEQLDETVKRGDAIKDIGALLDWIEEQPDLDADRVVIAGGSYGGFVTLASLVAYPDRFKGGISRFGVSDFASFMANTEPYRVDNRRREYGDERDPEVAKFFQHMSPMQNASRIRAPVLFIQGGNDPRVPQQQSEDMIAAIRANGVRVSYVLADNEGHGFKKSENARVSDGAQIAFLREMLLQ</sequence>
<dbReference type="InterPro" id="IPR011042">
    <property type="entry name" value="6-blade_b-propeller_TolB-like"/>
</dbReference>
<dbReference type="InterPro" id="IPR002470">
    <property type="entry name" value="Peptidase_S9A"/>
</dbReference>
<name>A0ABX7KAN2_9SPHN</name>
<evidence type="ECO:0000313" key="4">
    <source>
        <dbReference type="EMBL" id="QSB44294.1"/>
    </source>
</evidence>
<feature type="chain" id="PRO_5047388115" evidence="2">
    <location>
        <begin position="22"/>
        <end position="657"/>
    </location>
</feature>
<dbReference type="Gene3D" id="2.120.10.30">
    <property type="entry name" value="TolB, C-terminal domain"/>
    <property type="match status" value="1"/>
</dbReference>
<protein>
    <submittedName>
        <fullName evidence="4">S9 family peptidase</fullName>
    </submittedName>
</protein>